<dbReference type="GO" id="GO:0005634">
    <property type="term" value="C:nucleus"/>
    <property type="evidence" value="ECO:0007669"/>
    <property type="project" value="TreeGrafter"/>
</dbReference>
<evidence type="ECO:0000256" key="3">
    <source>
        <dbReference type="RuleBase" id="RU367040"/>
    </source>
</evidence>
<evidence type="ECO:0000256" key="1">
    <source>
        <dbReference type="ARBA" id="ARBA00007209"/>
    </source>
</evidence>
<dbReference type="GO" id="GO:0060294">
    <property type="term" value="P:cilium movement involved in cell motility"/>
    <property type="evidence" value="ECO:0007669"/>
    <property type="project" value="UniProtKB-UniRule"/>
</dbReference>
<evidence type="ECO:0000256" key="2">
    <source>
        <dbReference type="ARBA" id="ARBA00022490"/>
    </source>
</evidence>
<dbReference type="PANTHER" id="PTHR19960">
    <property type="entry name" value="TEKTIN"/>
    <property type="match status" value="1"/>
</dbReference>
<reference evidence="5" key="1">
    <citation type="submission" date="2015-11" db="EMBL/GenBank/DDBJ databases">
        <title>De novo transcriptome assembly of four potential Pierce s Disease insect vectors from Arizona vineyards.</title>
        <authorList>
            <person name="Tassone E.E."/>
        </authorList>
    </citation>
    <scope>NUCLEOTIDE SEQUENCE</scope>
</reference>
<dbReference type="GO" id="GO:0015630">
    <property type="term" value="C:microtubule cytoskeleton"/>
    <property type="evidence" value="ECO:0007669"/>
    <property type="project" value="UniProtKB-UniRule"/>
</dbReference>
<dbReference type="EMBL" id="GECZ01002937">
    <property type="protein sequence ID" value="JAS66832.1"/>
    <property type="molecule type" value="Transcribed_RNA"/>
</dbReference>
<keyword evidence="3" id="KW-0282">Flagellum</keyword>
<comment type="similarity">
    <text evidence="1 3">Belongs to the tektin family.</text>
</comment>
<organism evidence="5">
    <name type="scientific">Cuerna arida</name>
    <dbReference type="NCBI Taxonomy" id="1464854"/>
    <lineage>
        <taxon>Eukaryota</taxon>
        <taxon>Metazoa</taxon>
        <taxon>Ecdysozoa</taxon>
        <taxon>Arthropoda</taxon>
        <taxon>Hexapoda</taxon>
        <taxon>Insecta</taxon>
        <taxon>Pterygota</taxon>
        <taxon>Neoptera</taxon>
        <taxon>Paraneoptera</taxon>
        <taxon>Hemiptera</taxon>
        <taxon>Auchenorrhyncha</taxon>
        <taxon>Membracoidea</taxon>
        <taxon>Cicadellidae</taxon>
        <taxon>Cicadellinae</taxon>
        <taxon>Proconiini</taxon>
        <taxon>Cuerna</taxon>
    </lineage>
</organism>
<evidence type="ECO:0000313" key="5">
    <source>
        <dbReference type="EMBL" id="JAS66832.1"/>
    </source>
</evidence>
<protein>
    <recommendedName>
        <fullName evidence="3">Tektin</fullName>
    </recommendedName>
</protein>
<keyword evidence="3" id="KW-0969">Cilium</keyword>
<gene>
    <name evidence="5" type="ORF">g.25433</name>
</gene>
<dbReference type="GO" id="GO:0005930">
    <property type="term" value="C:axoneme"/>
    <property type="evidence" value="ECO:0007669"/>
    <property type="project" value="UniProtKB-SubCell"/>
</dbReference>
<keyword evidence="4" id="KW-0175">Coiled coil</keyword>
<dbReference type="Pfam" id="PF03148">
    <property type="entry name" value="Tektin"/>
    <property type="match status" value="1"/>
</dbReference>
<dbReference type="PRINTS" id="PR00511">
    <property type="entry name" value="TEKTIN"/>
</dbReference>
<dbReference type="InterPro" id="IPR048256">
    <property type="entry name" value="Tektin-like"/>
</dbReference>
<proteinExistence type="inferred from homology"/>
<feature type="coiled-coil region" evidence="4">
    <location>
        <begin position="77"/>
        <end position="184"/>
    </location>
</feature>
<name>A0A1B6GWJ6_9HEMI</name>
<comment type="subcellular location">
    <subcellularLocation>
        <location evidence="3">Cytoplasm</location>
        <location evidence="3">Cytoskeleton</location>
        <location evidence="3">Cilium axoneme</location>
    </subcellularLocation>
</comment>
<dbReference type="AlphaFoldDB" id="A0A1B6GWJ6"/>
<evidence type="ECO:0000256" key="4">
    <source>
        <dbReference type="SAM" id="Coils"/>
    </source>
</evidence>
<dbReference type="PANTHER" id="PTHR19960:SF7">
    <property type="entry name" value="TEKTIN"/>
    <property type="match status" value="1"/>
</dbReference>
<dbReference type="InterPro" id="IPR000435">
    <property type="entry name" value="Tektins"/>
</dbReference>
<sequence length="427" mass="49944">MMSVVTVEKPISKVALPDWHGKVAELRQTCDSRRADAFSLRNEARQLRNETNCRTQWDTYHNNIRLSDRITEVSRWRELMNNCLEAVEKEIADLTTEKEITEAEIENLNLNFTLANECLTMRDQRGGADLCRDEAETELKHELSTLESLKKMLTDKAQAAWEQMNRLEEVRFQLKQDLQDKDETLEICRNNLGMDKNCANTSFKPDPLRLPKKLISYESWLEHCKYLKLRADNELAAAQKLRETMYVPRERARNDLKAQNDATNFALRKRIYETQRIKNELDWQRFNMIPDMDRLMKEITNLEAALLEKTNALKLAETRCENRLYRPGAELCRDEPMVGLADEVLQLRRTMRDLQDKLDAAKATYNGLEDQLMVIDRELYNKNQALTTDLRCLDLRSRLNTGTRADPATQTDRNIVLTRMQDEIPPE</sequence>
<feature type="coiled-coil region" evidence="4">
    <location>
        <begin position="292"/>
        <end position="378"/>
    </location>
</feature>
<keyword evidence="3" id="KW-0966">Cell projection</keyword>
<dbReference type="GO" id="GO:0060271">
    <property type="term" value="P:cilium assembly"/>
    <property type="evidence" value="ECO:0007669"/>
    <property type="project" value="UniProtKB-UniRule"/>
</dbReference>
<keyword evidence="2" id="KW-0963">Cytoplasm</keyword>
<accession>A0A1B6GWJ6</accession>